<organism evidence="9 10">
    <name type="scientific">Rhabdonatronobacter sediminivivens</name>
    <dbReference type="NCBI Taxonomy" id="2743469"/>
    <lineage>
        <taxon>Bacteria</taxon>
        <taxon>Pseudomonadati</taxon>
        <taxon>Pseudomonadota</taxon>
        <taxon>Alphaproteobacteria</taxon>
        <taxon>Rhodobacterales</taxon>
        <taxon>Paracoccaceae</taxon>
        <taxon>Rhabdonatronobacter</taxon>
    </lineage>
</organism>
<feature type="domain" description="COQ9 C-terminal" evidence="8">
    <location>
        <begin position="116"/>
        <end position="186"/>
    </location>
</feature>
<comment type="pathway">
    <text evidence="1">Cofactor biosynthesis; ubiquinone biosynthesis.</text>
</comment>
<evidence type="ECO:0000256" key="2">
    <source>
        <dbReference type="ARBA" id="ARBA00010766"/>
    </source>
</evidence>
<evidence type="ECO:0000256" key="4">
    <source>
        <dbReference type="ARBA" id="ARBA00022946"/>
    </source>
</evidence>
<dbReference type="InterPro" id="IPR012762">
    <property type="entry name" value="Ubiq_biosynth_COQ9"/>
</dbReference>
<keyword evidence="3" id="KW-0831">Ubiquinone biosynthesis</keyword>
<comment type="caution">
    <text evidence="9">The sequence shown here is derived from an EMBL/GenBank/DDBJ whole genome shotgun (WGS) entry which is preliminary data.</text>
</comment>
<dbReference type="AlphaFoldDB" id="A0A7Z0KXE1"/>
<evidence type="ECO:0000256" key="7">
    <source>
        <dbReference type="SAM" id="MobiDB-lite"/>
    </source>
</evidence>
<dbReference type="PANTHER" id="PTHR21427">
    <property type="entry name" value="UBIQUINONE BIOSYNTHESIS PROTEIN COQ9, MITOCHONDRIAL"/>
    <property type="match status" value="1"/>
</dbReference>
<evidence type="ECO:0000256" key="5">
    <source>
        <dbReference type="ARBA" id="ARBA00023121"/>
    </source>
</evidence>
<evidence type="ECO:0000259" key="8">
    <source>
        <dbReference type="Pfam" id="PF08511"/>
    </source>
</evidence>
<name>A0A7Z0KXE1_9RHOB</name>
<sequence>MTVETPQIKDQLLDAALLHVPFDGWSEASFRAAIADIGADPAVARAACPRGATDLAVAFHQRGDSALKGAVQRADLGALRIRDRVARAVRLRLELAGDREVVRRGIALFSLPHLAPEGARLTWNTADAIWSALGDPSDDINWYTKRAILSGVYSSTVLYWLGDNSPESEATWAFLDRRIDDVMQFERVKAAANRNALFKTLFAGPLWLAGKVRAPSDAVQDNMPGRWAPPPQGSATEPGA</sequence>
<keyword evidence="4" id="KW-0809">Transit peptide</keyword>
<dbReference type="PANTHER" id="PTHR21427:SF19">
    <property type="entry name" value="UBIQUINONE BIOSYNTHESIS PROTEIN COQ9, MITOCHONDRIAL"/>
    <property type="match status" value="1"/>
</dbReference>
<dbReference type="Pfam" id="PF08511">
    <property type="entry name" value="COQ9"/>
    <property type="match status" value="1"/>
</dbReference>
<dbReference type="NCBIfam" id="TIGR02396">
    <property type="entry name" value="diverge_rpsU"/>
    <property type="match status" value="1"/>
</dbReference>
<feature type="region of interest" description="Disordered" evidence="7">
    <location>
        <begin position="219"/>
        <end position="240"/>
    </location>
</feature>
<evidence type="ECO:0000313" key="10">
    <source>
        <dbReference type="Proteomes" id="UP000529417"/>
    </source>
</evidence>
<evidence type="ECO:0000313" key="9">
    <source>
        <dbReference type="EMBL" id="NYS24787.1"/>
    </source>
</evidence>
<proteinExistence type="inferred from homology"/>
<gene>
    <name evidence="9" type="ORF">HUK65_07250</name>
</gene>
<dbReference type="Proteomes" id="UP000529417">
    <property type="component" value="Unassembled WGS sequence"/>
</dbReference>
<comment type="similarity">
    <text evidence="2">Belongs to the COQ9 family.</text>
</comment>
<protein>
    <submittedName>
        <fullName evidence="9">COQ9 family protein</fullName>
    </submittedName>
</protein>
<dbReference type="EMBL" id="JACBXS010000011">
    <property type="protein sequence ID" value="NYS24787.1"/>
    <property type="molecule type" value="Genomic_DNA"/>
</dbReference>
<evidence type="ECO:0000256" key="6">
    <source>
        <dbReference type="ARBA" id="ARBA00058104"/>
    </source>
</evidence>
<dbReference type="RefSeq" id="WP_179905489.1">
    <property type="nucleotide sequence ID" value="NZ_JACBXS010000011.1"/>
</dbReference>
<dbReference type="InterPro" id="IPR013718">
    <property type="entry name" value="COQ9_C"/>
</dbReference>
<dbReference type="GO" id="GO:0006744">
    <property type="term" value="P:ubiquinone biosynthetic process"/>
    <property type="evidence" value="ECO:0007669"/>
    <property type="project" value="UniProtKB-KW"/>
</dbReference>
<comment type="function">
    <text evidence="6">Membrane-associated protein that warps the membrane surface to access and bind aromatic isoprenes with high specificity, including ubiquinone (CoQ) isoprene intermediates and presents them directly to COQ7, therefore facilitating the COQ7-mediated hydroxylase step. Participates in the biosynthesis of coenzyme Q, also named ubiquinone, an essential lipid-soluble electron transporter for aerobic cellular respiration.</text>
</comment>
<dbReference type="Gene3D" id="1.10.357.10">
    <property type="entry name" value="Tetracycline Repressor, domain 2"/>
    <property type="match status" value="1"/>
</dbReference>
<dbReference type="GO" id="GO:0008289">
    <property type="term" value="F:lipid binding"/>
    <property type="evidence" value="ECO:0007669"/>
    <property type="project" value="UniProtKB-KW"/>
</dbReference>
<keyword evidence="5" id="KW-0446">Lipid-binding</keyword>
<evidence type="ECO:0000256" key="1">
    <source>
        <dbReference type="ARBA" id="ARBA00004749"/>
    </source>
</evidence>
<keyword evidence="10" id="KW-1185">Reference proteome</keyword>
<reference evidence="9 10" key="1">
    <citation type="journal article" date="2000" name="Arch. Microbiol.">
        <title>Rhodobaca bogoriensis gen. nov. and sp. nov., an alkaliphilic purple nonsulfur bacterium from African Rift Valley soda lakes.</title>
        <authorList>
            <person name="Milford A.D."/>
            <person name="Achenbach L.A."/>
            <person name="Jung D.O."/>
            <person name="Madigan M.T."/>
        </authorList>
    </citation>
    <scope>NUCLEOTIDE SEQUENCE [LARGE SCALE GENOMIC DNA]</scope>
    <source>
        <strain evidence="9 10">2376</strain>
    </source>
</reference>
<evidence type="ECO:0000256" key="3">
    <source>
        <dbReference type="ARBA" id="ARBA00022688"/>
    </source>
</evidence>
<accession>A0A7Z0KXE1</accession>